<gene>
    <name evidence="1" type="ORF">M9H77_02570</name>
</gene>
<evidence type="ECO:0000313" key="2">
    <source>
        <dbReference type="Proteomes" id="UP001060085"/>
    </source>
</evidence>
<keyword evidence="2" id="KW-1185">Reference proteome</keyword>
<sequence>MYISCFPLDFFPRNPFKRPLTNTIFCLNSISFTTTIRTMLKGSSTKREVTNGISSSWSEIGTTIVGSTISIFSLIMSIVATAFMISHIPFSVALPSTHE</sequence>
<organism evidence="1 2">
    <name type="scientific">Catharanthus roseus</name>
    <name type="common">Madagascar periwinkle</name>
    <name type="synonym">Vinca rosea</name>
    <dbReference type="NCBI Taxonomy" id="4058"/>
    <lineage>
        <taxon>Eukaryota</taxon>
        <taxon>Viridiplantae</taxon>
        <taxon>Streptophyta</taxon>
        <taxon>Embryophyta</taxon>
        <taxon>Tracheophyta</taxon>
        <taxon>Spermatophyta</taxon>
        <taxon>Magnoliopsida</taxon>
        <taxon>eudicotyledons</taxon>
        <taxon>Gunneridae</taxon>
        <taxon>Pentapetalae</taxon>
        <taxon>asterids</taxon>
        <taxon>lamiids</taxon>
        <taxon>Gentianales</taxon>
        <taxon>Apocynaceae</taxon>
        <taxon>Rauvolfioideae</taxon>
        <taxon>Vinceae</taxon>
        <taxon>Catharanthinae</taxon>
        <taxon>Catharanthus</taxon>
    </lineage>
</organism>
<proteinExistence type="predicted"/>
<comment type="caution">
    <text evidence="1">The sequence shown here is derived from an EMBL/GenBank/DDBJ whole genome shotgun (WGS) entry which is preliminary data.</text>
</comment>
<name>A0ACC0C9A3_CATRO</name>
<evidence type="ECO:0000313" key="1">
    <source>
        <dbReference type="EMBL" id="KAI5681343.1"/>
    </source>
</evidence>
<dbReference type="Proteomes" id="UP001060085">
    <property type="component" value="Linkage Group LG01"/>
</dbReference>
<reference evidence="2" key="1">
    <citation type="journal article" date="2023" name="Nat. Plants">
        <title>Single-cell RNA sequencing provides a high-resolution roadmap for understanding the multicellular compartmentation of specialized metabolism.</title>
        <authorList>
            <person name="Sun S."/>
            <person name="Shen X."/>
            <person name="Li Y."/>
            <person name="Li Y."/>
            <person name="Wang S."/>
            <person name="Li R."/>
            <person name="Zhang H."/>
            <person name="Shen G."/>
            <person name="Guo B."/>
            <person name="Wei J."/>
            <person name="Xu J."/>
            <person name="St-Pierre B."/>
            <person name="Chen S."/>
            <person name="Sun C."/>
        </authorList>
    </citation>
    <scope>NUCLEOTIDE SEQUENCE [LARGE SCALE GENOMIC DNA]</scope>
</reference>
<dbReference type="EMBL" id="CM044701">
    <property type="protein sequence ID" value="KAI5681343.1"/>
    <property type="molecule type" value="Genomic_DNA"/>
</dbReference>
<protein>
    <submittedName>
        <fullName evidence="1">Uncharacterized protein</fullName>
    </submittedName>
</protein>
<accession>A0ACC0C9A3</accession>